<evidence type="ECO:0000313" key="15">
    <source>
        <dbReference type="EMBL" id="SDF95540.1"/>
    </source>
</evidence>
<dbReference type="FunFam" id="3.30.565.10:FF:000010">
    <property type="entry name" value="Sensor histidine kinase RcsC"/>
    <property type="match status" value="1"/>
</dbReference>
<keyword evidence="5" id="KW-0732">Signal</keyword>
<name>A0A1G7QD76_9BURK</name>
<dbReference type="PRINTS" id="PR00344">
    <property type="entry name" value="BCTRLSENSOR"/>
</dbReference>
<protein>
    <recommendedName>
        <fullName evidence="10">Virulence sensor protein BvgS</fullName>
        <ecNumber evidence="2">2.7.13.3</ecNumber>
    </recommendedName>
</protein>
<feature type="transmembrane region" description="Helical" evidence="12">
    <location>
        <begin position="323"/>
        <end position="342"/>
    </location>
</feature>
<keyword evidence="12" id="KW-0472">Membrane</keyword>
<dbReference type="SMART" id="SM00388">
    <property type="entry name" value="HisKA"/>
    <property type="match status" value="1"/>
</dbReference>
<dbReference type="RefSeq" id="WP_090681675.1">
    <property type="nucleotide sequence ID" value="NZ_FNCJ01000001.1"/>
</dbReference>
<feature type="transmembrane region" description="Helical" evidence="12">
    <location>
        <begin position="348"/>
        <end position="371"/>
    </location>
</feature>
<dbReference type="InterPro" id="IPR036890">
    <property type="entry name" value="HATPase_C_sf"/>
</dbReference>
<organism evidence="15 16">
    <name type="scientific">Paraburkholderia phenazinium</name>
    <dbReference type="NCBI Taxonomy" id="60549"/>
    <lineage>
        <taxon>Bacteria</taxon>
        <taxon>Pseudomonadati</taxon>
        <taxon>Pseudomonadota</taxon>
        <taxon>Betaproteobacteria</taxon>
        <taxon>Burkholderiales</taxon>
        <taxon>Burkholderiaceae</taxon>
        <taxon>Paraburkholderia</taxon>
    </lineage>
</organism>
<evidence type="ECO:0000313" key="16">
    <source>
        <dbReference type="Proteomes" id="UP000199706"/>
    </source>
</evidence>
<comment type="catalytic activity">
    <reaction evidence="1">
        <text>ATP + protein L-histidine = ADP + protein N-phospho-L-histidine.</text>
        <dbReference type="EC" id="2.7.13.3"/>
    </reaction>
</comment>
<evidence type="ECO:0000256" key="11">
    <source>
        <dbReference type="PROSITE-ProRule" id="PRU00169"/>
    </source>
</evidence>
<dbReference type="CDD" id="cd00082">
    <property type="entry name" value="HisKA"/>
    <property type="match status" value="1"/>
</dbReference>
<evidence type="ECO:0000259" key="13">
    <source>
        <dbReference type="PROSITE" id="PS50109"/>
    </source>
</evidence>
<evidence type="ECO:0000256" key="12">
    <source>
        <dbReference type="SAM" id="Phobius"/>
    </source>
</evidence>
<dbReference type="Proteomes" id="UP000199706">
    <property type="component" value="Unassembled WGS sequence"/>
</dbReference>
<dbReference type="InterPro" id="IPR036097">
    <property type="entry name" value="HisK_dim/P_sf"/>
</dbReference>
<evidence type="ECO:0000256" key="4">
    <source>
        <dbReference type="ARBA" id="ARBA00022679"/>
    </source>
</evidence>
<keyword evidence="4" id="KW-0808">Transferase</keyword>
<evidence type="ECO:0000256" key="2">
    <source>
        <dbReference type="ARBA" id="ARBA00012438"/>
    </source>
</evidence>
<reference evidence="15 16" key="1">
    <citation type="submission" date="2016-10" db="EMBL/GenBank/DDBJ databases">
        <authorList>
            <person name="de Groot N.N."/>
        </authorList>
    </citation>
    <scope>NUCLEOTIDE SEQUENCE [LARGE SCALE GENOMIC DNA]</scope>
    <source>
        <strain evidence="15 16">LMG 2247</strain>
    </source>
</reference>
<dbReference type="SUPFAM" id="SSF55874">
    <property type="entry name" value="ATPase domain of HSP90 chaperone/DNA topoisomerase II/histidine kinase"/>
    <property type="match status" value="1"/>
</dbReference>
<dbReference type="SMART" id="SM00448">
    <property type="entry name" value="REC"/>
    <property type="match status" value="1"/>
</dbReference>
<keyword evidence="12" id="KW-0812">Transmembrane</keyword>
<feature type="domain" description="Response regulatory" evidence="14">
    <location>
        <begin position="911"/>
        <end position="1025"/>
    </location>
</feature>
<dbReference type="CDD" id="cd17546">
    <property type="entry name" value="REC_hyHK_CKI1_RcsC-like"/>
    <property type="match status" value="1"/>
</dbReference>
<dbReference type="SMART" id="SM00387">
    <property type="entry name" value="HATPase_c"/>
    <property type="match status" value="1"/>
</dbReference>
<accession>A0A1G7QD76</accession>
<dbReference type="PROSITE" id="PS50109">
    <property type="entry name" value="HIS_KIN"/>
    <property type="match status" value="1"/>
</dbReference>
<keyword evidence="8" id="KW-0843">Virulence</keyword>
<evidence type="ECO:0000256" key="3">
    <source>
        <dbReference type="ARBA" id="ARBA00022553"/>
    </source>
</evidence>
<comment type="function">
    <text evidence="9">Member of the two-component regulatory system BvgS/BvgA. Phosphorylates BvgA via a four-step phosphorelay in response to environmental signals.</text>
</comment>
<dbReference type="AlphaFoldDB" id="A0A1G7QD76"/>
<keyword evidence="3 11" id="KW-0597">Phosphoprotein</keyword>
<keyword evidence="12" id="KW-1133">Transmembrane helix</keyword>
<dbReference type="PROSITE" id="PS50110">
    <property type="entry name" value="RESPONSE_REGULATORY"/>
    <property type="match status" value="1"/>
</dbReference>
<feature type="transmembrane region" description="Helical" evidence="12">
    <location>
        <begin position="28"/>
        <end position="53"/>
    </location>
</feature>
<dbReference type="Gene3D" id="3.40.50.2300">
    <property type="match status" value="1"/>
</dbReference>
<evidence type="ECO:0000256" key="8">
    <source>
        <dbReference type="ARBA" id="ARBA00023026"/>
    </source>
</evidence>
<dbReference type="InterPro" id="IPR003594">
    <property type="entry name" value="HATPase_dom"/>
</dbReference>
<dbReference type="PANTHER" id="PTHR43047">
    <property type="entry name" value="TWO-COMPONENT HISTIDINE PROTEIN KINASE"/>
    <property type="match status" value="1"/>
</dbReference>
<sequence length="1168" mass="125620">MQKTLDRTQASLAEAFASLAKNAKRQQYHYLATIVTLMVIVVVSAVLAAVLAAGKQLDYRRGLFTQYVADISLLMHGEVSFLRRTELTVQFYQQTAEVRSLPESVAASIQQSGVALGDAGTDGSHFDLVVAESARNAWGAALNEKLWRLYEAGQSTLATQQAFELNHRAMLIGLADDYAVVMPSIQAAADGHVRPLQPSDIAALRATLLHELQAQTGRRLPARNERVWVGPYVDPQLGVPVMTALSAYYAGNTPIMLMTMSIPVDALVGRMYRHSHVGTLLLLSADQRAVVSSPPLPVQTARMLQTTAAQMPDDTYRYTSQGAILRGPLMPGFGSLLGYLSWGSLAAALAWQFAAIACGALLLLAGIALTARFWGLRLLRTNCAQTARALENEAINHVLVSATPIGLCIVRRSDYSIVTANALAVEWLQCAPSASTLPAHIVAAFQSGLPAAGEARIATFAVPLQPGQTDLASAQFLQFTCSPARYAGEDVLFCAVLDITSQHALETQLRSAQQATETAMRERSNFFASMSHEIRTPLNALLGNLELFSRTPGLEAHEQRLRALDLAADALRRIVNDILDFSKIDAGEMKLVTESFRPIDDFENLALSYAPMTRGRPIRFYAHLSPTLDQTLRGDRTRIAQIVNNLLSNAFKFTSSGKIMLGAEVLTDTQGRSVLQCRVCDSGIGMDPSLVARIFRPFVQGEATTSSRYGGTGLGLSICASLCELMGGHISVESVKGVGSAFSVSIPMALPPDEERVPRTTPARRGNVLVVCQESVSGQIIGDGLGLYGWFIRSVTSVQAAEEWLQSNRPLVLVVTGEYGLDVIAALRAAQPVNAVWITREGPHRPTPRGEGVLEVSEFSHTAIVAAVDLAASGTRHGVNPAHALGTQGATQPAMPLAVASVAEQALRGLVVLVAEDNPLNQSLIVEQLTTLGCEPILAGDGRQALAVLEHTEVDVVLTDIHMPVMDGYELLAALRRLHPGLPVLAFSAVTDTQQTEEWRQRGFAGHIPKPTSLKALEAALGALAANEDEAAESAFEPVEAQAQSLAATIESGRQPGAVPRGTTDPADTFEVQNKARYVAMLKDHLGTDLPKLLAIVERCDRVALRDWAHSAGGGFLIVGEPQFAAQCRELQSLCQKHEQWNEQMAGLAMALHEGLRSHFGLDEASLH</sequence>
<evidence type="ECO:0000256" key="1">
    <source>
        <dbReference type="ARBA" id="ARBA00000085"/>
    </source>
</evidence>
<dbReference type="SUPFAM" id="SSF52172">
    <property type="entry name" value="CheY-like"/>
    <property type="match status" value="1"/>
</dbReference>
<dbReference type="InterPro" id="IPR011006">
    <property type="entry name" value="CheY-like_superfamily"/>
</dbReference>
<keyword evidence="6 15" id="KW-0418">Kinase</keyword>
<dbReference type="EC" id="2.7.13.3" evidence="2"/>
<dbReference type="EMBL" id="FNCJ01000001">
    <property type="protein sequence ID" value="SDF95540.1"/>
    <property type="molecule type" value="Genomic_DNA"/>
</dbReference>
<dbReference type="Gene3D" id="1.10.287.130">
    <property type="match status" value="1"/>
</dbReference>
<evidence type="ECO:0000256" key="10">
    <source>
        <dbReference type="ARBA" id="ARBA00070152"/>
    </source>
</evidence>
<dbReference type="Pfam" id="PF02518">
    <property type="entry name" value="HATPase_c"/>
    <property type="match status" value="1"/>
</dbReference>
<evidence type="ECO:0000256" key="6">
    <source>
        <dbReference type="ARBA" id="ARBA00022777"/>
    </source>
</evidence>
<gene>
    <name evidence="15" type="ORF">SAMN05216466_101682</name>
</gene>
<dbReference type="Gene3D" id="3.30.565.10">
    <property type="entry name" value="Histidine kinase-like ATPase, C-terminal domain"/>
    <property type="match status" value="1"/>
</dbReference>
<evidence type="ECO:0000256" key="7">
    <source>
        <dbReference type="ARBA" id="ARBA00023012"/>
    </source>
</evidence>
<dbReference type="InterPro" id="IPR036641">
    <property type="entry name" value="HPT_dom_sf"/>
</dbReference>
<dbReference type="InterPro" id="IPR003661">
    <property type="entry name" value="HisK_dim/P_dom"/>
</dbReference>
<proteinExistence type="predicted"/>
<dbReference type="SUPFAM" id="SSF47384">
    <property type="entry name" value="Homodimeric domain of signal transducing histidine kinase"/>
    <property type="match status" value="1"/>
</dbReference>
<dbReference type="InterPro" id="IPR005467">
    <property type="entry name" value="His_kinase_dom"/>
</dbReference>
<dbReference type="OrthoDB" id="9796305at2"/>
<dbReference type="InterPro" id="IPR004358">
    <property type="entry name" value="Sig_transdc_His_kin-like_C"/>
</dbReference>
<dbReference type="Pfam" id="PF00512">
    <property type="entry name" value="HisKA"/>
    <property type="match status" value="1"/>
</dbReference>
<dbReference type="InterPro" id="IPR001789">
    <property type="entry name" value="Sig_transdc_resp-reg_receiver"/>
</dbReference>
<dbReference type="Pfam" id="PF00072">
    <property type="entry name" value="Response_reg"/>
    <property type="match status" value="1"/>
</dbReference>
<evidence type="ECO:0000256" key="5">
    <source>
        <dbReference type="ARBA" id="ARBA00022729"/>
    </source>
</evidence>
<dbReference type="CDD" id="cd16922">
    <property type="entry name" value="HATPase_EvgS-ArcB-TorS-like"/>
    <property type="match status" value="1"/>
</dbReference>
<feature type="domain" description="Histidine kinase" evidence="13">
    <location>
        <begin position="529"/>
        <end position="750"/>
    </location>
</feature>
<evidence type="ECO:0000256" key="9">
    <source>
        <dbReference type="ARBA" id="ARBA00058004"/>
    </source>
</evidence>
<keyword evidence="7" id="KW-0902">Two-component regulatory system</keyword>
<evidence type="ECO:0000259" key="14">
    <source>
        <dbReference type="PROSITE" id="PS50110"/>
    </source>
</evidence>
<dbReference type="GO" id="GO:0000155">
    <property type="term" value="F:phosphorelay sensor kinase activity"/>
    <property type="evidence" value="ECO:0007669"/>
    <property type="project" value="InterPro"/>
</dbReference>
<dbReference type="SUPFAM" id="SSF47226">
    <property type="entry name" value="Histidine-containing phosphotransfer domain, HPT domain"/>
    <property type="match status" value="1"/>
</dbReference>
<feature type="modified residue" description="4-aspartylphosphate" evidence="11">
    <location>
        <position position="960"/>
    </location>
</feature>